<evidence type="ECO:0000256" key="3">
    <source>
        <dbReference type="SAM" id="SignalP"/>
    </source>
</evidence>
<organism evidence="4 5">
    <name type="scientific">Maribellus comscasis</name>
    <dbReference type="NCBI Taxonomy" id="2681766"/>
    <lineage>
        <taxon>Bacteria</taxon>
        <taxon>Pseudomonadati</taxon>
        <taxon>Bacteroidota</taxon>
        <taxon>Bacteroidia</taxon>
        <taxon>Marinilabiliales</taxon>
        <taxon>Prolixibacteraceae</taxon>
        <taxon>Maribellus</taxon>
    </lineage>
</organism>
<sequence length="546" mass="62426">MKKVLVLMLAVIVLFACNSTSQKKETIQENNTMKQKAEEFVPFALKTDLNVLTEKEKQMLPLLFDAAKIMEEIYWKEAFGEKDNLFNEDLDEYTRKFLQINYGPWERLNNNEPFLPKYGKKPAGANFYPADLTKEEFKGWDNENKTSLYTMIRRGEDRELIAIPYHDFFEEETQKAADLILQAAELAEEEGLKNYLLKRAEALLTDEYFESDVAWMEMKNNTIDFIVGPIENYEDQLFGYKAAHESFILIKDKGWSEKLTKFAALLPGLQKALPCEQVYKDETPGIDSDMNVYDAIFYAGDCNAGSKTIAINLPNDEVVRETKGSRKLQLKNSMQAKFDKILVPISDLLIAEDQRKHVKFDAFFENTMFHEVAHGLGLGNTTDKSTTVREALKDTYTSIEEGKADILGLWCVYKLNEMGELGEKDMMDNFVTFMAGIFRSVRFGAASAHGKANMMRFYYFQETGAFERDADTGTYRVNFEKMKEAMLSLSETILKIQGDGDYEAAKSLIVEKGFIREELQKDLIRIGDAGIPRDIVFEQGPEVLGL</sequence>
<feature type="signal peptide" evidence="3">
    <location>
        <begin position="1"/>
        <end position="23"/>
    </location>
</feature>
<dbReference type="Gene3D" id="3.30.540.30">
    <property type="match status" value="1"/>
</dbReference>
<dbReference type="PROSITE" id="PS51257">
    <property type="entry name" value="PROKAR_LIPOPROTEIN"/>
    <property type="match status" value="1"/>
</dbReference>
<name>A0A6I6JZV5_9BACT</name>
<protein>
    <submittedName>
        <fullName evidence="4">Zn-dependent hydrolase</fullName>
    </submittedName>
</protein>
<dbReference type="GO" id="GO:0008239">
    <property type="term" value="F:dipeptidyl-peptidase activity"/>
    <property type="evidence" value="ECO:0007669"/>
    <property type="project" value="TreeGrafter"/>
</dbReference>
<evidence type="ECO:0000313" key="5">
    <source>
        <dbReference type="Proteomes" id="UP000428260"/>
    </source>
</evidence>
<dbReference type="GO" id="GO:0046872">
    <property type="term" value="F:metal ion binding"/>
    <property type="evidence" value="ECO:0007669"/>
    <property type="project" value="UniProtKB-KW"/>
</dbReference>
<dbReference type="InterPro" id="IPR039461">
    <property type="entry name" value="Peptidase_M49"/>
</dbReference>
<dbReference type="RefSeq" id="WP_158870149.1">
    <property type="nucleotide sequence ID" value="NZ_CP046401.1"/>
</dbReference>
<proteinExistence type="predicted"/>
<gene>
    <name evidence="4" type="ORF">GM418_25275</name>
</gene>
<evidence type="ECO:0000313" key="4">
    <source>
        <dbReference type="EMBL" id="QGY46849.1"/>
    </source>
</evidence>
<feature type="chain" id="PRO_5026361338" evidence="3">
    <location>
        <begin position="24"/>
        <end position="546"/>
    </location>
</feature>
<evidence type="ECO:0000256" key="1">
    <source>
        <dbReference type="ARBA" id="ARBA00022723"/>
    </source>
</evidence>
<keyword evidence="2 4" id="KW-0378">Hydrolase</keyword>
<keyword evidence="3" id="KW-0732">Signal</keyword>
<dbReference type="AlphaFoldDB" id="A0A6I6JZV5"/>
<dbReference type="EMBL" id="CP046401">
    <property type="protein sequence ID" value="QGY46849.1"/>
    <property type="molecule type" value="Genomic_DNA"/>
</dbReference>
<evidence type="ECO:0000256" key="2">
    <source>
        <dbReference type="ARBA" id="ARBA00022801"/>
    </source>
</evidence>
<dbReference type="PANTHER" id="PTHR23422">
    <property type="entry name" value="DIPEPTIDYL PEPTIDASE III-RELATED"/>
    <property type="match status" value="1"/>
</dbReference>
<dbReference type="GO" id="GO:0005737">
    <property type="term" value="C:cytoplasm"/>
    <property type="evidence" value="ECO:0007669"/>
    <property type="project" value="TreeGrafter"/>
</dbReference>
<reference evidence="4 5" key="1">
    <citation type="submission" date="2019-11" db="EMBL/GenBank/DDBJ databases">
        <authorList>
            <person name="Zheng R.K."/>
            <person name="Sun C.M."/>
        </authorList>
    </citation>
    <scope>NUCLEOTIDE SEQUENCE [LARGE SCALE GENOMIC DNA]</scope>
    <source>
        <strain evidence="4 5">WC007</strain>
    </source>
</reference>
<keyword evidence="1" id="KW-0479">Metal-binding</keyword>
<dbReference type="Proteomes" id="UP000428260">
    <property type="component" value="Chromosome"/>
</dbReference>
<dbReference type="Pfam" id="PF03571">
    <property type="entry name" value="Peptidase_M49"/>
    <property type="match status" value="1"/>
</dbReference>
<accession>A0A6I6JZV5</accession>
<dbReference type="PANTHER" id="PTHR23422:SF9">
    <property type="entry name" value="ZN-DEPENDENT HYDROLASE"/>
    <property type="match status" value="1"/>
</dbReference>
<keyword evidence="5" id="KW-1185">Reference proteome</keyword>
<dbReference type="KEGG" id="mcos:GM418_25275"/>